<comment type="caution">
    <text evidence="5">The sequence shown here is derived from an EMBL/GenBank/DDBJ whole genome shotgun (WGS) entry which is preliminary data.</text>
</comment>
<reference evidence="5" key="1">
    <citation type="submission" date="2021-02" db="EMBL/GenBank/DDBJ databases">
        <authorList>
            <person name="Nowell W R."/>
        </authorList>
    </citation>
    <scope>NUCLEOTIDE SEQUENCE</scope>
</reference>
<evidence type="ECO:0000256" key="1">
    <source>
        <dbReference type="ARBA" id="ARBA00022737"/>
    </source>
</evidence>
<dbReference type="InterPro" id="IPR011989">
    <property type="entry name" value="ARM-like"/>
</dbReference>
<gene>
    <name evidence="5" type="ORF">JYZ213_LOCUS15255</name>
</gene>
<dbReference type="InterPro" id="IPR016024">
    <property type="entry name" value="ARM-type_fold"/>
</dbReference>
<protein>
    <recommendedName>
        <fullName evidence="4">NACHT domain-containing protein</fullName>
    </recommendedName>
</protein>
<dbReference type="GO" id="GO:0016192">
    <property type="term" value="P:vesicle-mediated transport"/>
    <property type="evidence" value="ECO:0007669"/>
    <property type="project" value="InterPro"/>
</dbReference>
<dbReference type="SUPFAM" id="SSF52540">
    <property type="entry name" value="P-loop containing nucleoside triphosphate hydrolases"/>
    <property type="match status" value="1"/>
</dbReference>
<evidence type="ECO:0000313" key="6">
    <source>
        <dbReference type="Proteomes" id="UP000663845"/>
    </source>
</evidence>
<name>A0A814FR89_9BILA</name>
<dbReference type="GO" id="GO:0019135">
    <property type="term" value="F:deoxyhypusine monooxygenase activity"/>
    <property type="evidence" value="ECO:0007669"/>
    <property type="project" value="TreeGrafter"/>
</dbReference>
<dbReference type="Gene3D" id="1.25.10.10">
    <property type="entry name" value="Leucine-rich Repeat Variant"/>
    <property type="match status" value="7"/>
</dbReference>
<dbReference type="SMART" id="SM01349">
    <property type="entry name" value="TOG"/>
    <property type="match status" value="2"/>
</dbReference>
<dbReference type="Proteomes" id="UP000663845">
    <property type="component" value="Unassembled WGS sequence"/>
</dbReference>
<evidence type="ECO:0000256" key="2">
    <source>
        <dbReference type="ARBA" id="ARBA00045876"/>
    </source>
</evidence>
<dbReference type="InterPro" id="IPR007111">
    <property type="entry name" value="NACHT_NTPase"/>
</dbReference>
<dbReference type="InterPro" id="IPR021133">
    <property type="entry name" value="HEAT_type_2"/>
</dbReference>
<evidence type="ECO:0000256" key="3">
    <source>
        <dbReference type="PROSITE-ProRule" id="PRU00103"/>
    </source>
</evidence>
<dbReference type="PROSITE" id="PS50837">
    <property type="entry name" value="NACHT"/>
    <property type="match status" value="1"/>
</dbReference>
<comment type="function">
    <text evidence="2">Catalyzes the hydroxylation of the N(6)-(4-aminobutyl)-L-lysine intermediate produced by deoxyhypusine synthase/DHPS on a critical lysine of the eukaryotic translation initiation factor 5A/eIF-5A. This is the second step of the post-translational modification of that lysine into an unusual amino acid residue named hypusine. Hypusination is unique to mature eIF-5A factor and is essential for its function.</text>
</comment>
<dbReference type="GO" id="GO:0006886">
    <property type="term" value="P:intracellular protein transport"/>
    <property type="evidence" value="ECO:0007669"/>
    <property type="project" value="InterPro"/>
</dbReference>
<keyword evidence="1" id="KW-0677">Repeat</keyword>
<dbReference type="SMART" id="SM00567">
    <property type="entry name" value="EZ_HEAT"/>
    <property type="match status" value="17"/>
</dbReference>
<evidence type="ECO:0000313" key="5">
    <source>
        <dbReference type="EMBL" id="CAF0987163.1"/>
    </source>
</evidence>
<dbReference type="Pfam" id="PF13646">
    <property type="entry name" value="HEAT_2"/>
    <property type="match status" value="6"/>
</dbReference>
<feature type="repeat" description="HEAT" evidence="3">
    <location>
        <begin position="837"/>
        <end position="875"/>
    </location>
</feature>
<dbReference type="SUPFAM" id="SSF52200">
    <property type="entry name" value="Toll/Interleukin receptor TIR domain"/>
    <property type="match status" value="1"/>
</dbReference>
<dbReference type="InterPro" id="IPR027417">
    <property type="entry name" value="P-loop_NTPase"/>
</dbReference>
<evidence type="ECO:0000259" key="4">
    <source>
        <dbReference type="PROSITE" id="PS50837"/>
    </source>
</evidence>
<accession>A0A814FR89</accession>
<dbReference type="SUPFAM" id="SSF48371">
    <property type="entry name" value="ARM repeat"/>
    <property type="match status" value="2"/>
</dbReference>
<dbReference type="InterPro" id="IPR004155">
    <property type="entry name" value="PBS_lyase_HEAT"/>
</dbReference>
<dbReference type="PANTHER" id="PTHR12697:SF5">
    <property type="entry name" value="DEOXYHYPUSINE HYDROXYLASE"/>
    <property type="match status" value="1"/>
</dbReference>
<dbReference type="InterPro" id="IPR035897">
    <property type="entry name" value="Toll_tir_struct_dom_sf"/>
</dbReference>
<proteinExistence type="predicted"/>
<dbReference type="Gene3D" id="3.40.50.300">
    <property type="entry name" value="P-loop containing nucleotide triphosphate hydrolases"/>
    <property type="match status" value="1"/>
</dbReference>
<dbReference type="EMBL" id="CAJNOG010000131">
    <property type="protein sequence ID" value="CAF0987163.1"/>
    <property type="molecule type" value="Genomic_DNA"/>
</dbReference>
<dbReference type="InterPro" id="IPR034085">
    <property type="entry name" value="TOG"/>
</dbReference>
<sequence length="1695" mass="188589">MQSIFFSCTIPEGKHVMLSYHSSSQDIVVKIYQFLQEENIPVCLADGVENAEVVCCFITSDYEKAPDCKLELQYAQKRHKRIIKCLVGHTTASKPCEWLEQIITDLTHIEFDDVSEPGIDSKTWELLGLIKAQPLTPQHLLSKSLDQPSYLFELIRHEYQQHSRISRIMNPSRSFSIEQSYINLVIVETKEQQLKEKKLLDAKLNDEIIETFEEIYGTKTDIEIKDIFQRCDNQTKNVLVLGRAGIGKTTFCQYVAYQWATDTIWQQYDLVILFHLRNLTDDRYPPLANGMRYSLVDLVQTEYFHYGLSENDRKLLQEQFAKSQVLWLLDGYDEIVQNIPQRLKYLREQLLRTSHHVVTSRPYLNTLSYTVQLEITGFTNDNIKEYVGKFFDQIKGEAGNALADAQNLLSFLKCNPRVWGIVHIPVNLELICTLWCNTDWLETTMPIMTMTTVYDKMTEWLCRRHLEKQNISSSQMGKEDVYIHCHKELAFLESLAFHGMESNSVIIRPKLLQIASKESQCPLYHQPPLLNIGILKSLDYTPIGISIEADKNHYFVHLSFQEHFAARYLVRALDGGESQKKKAIDFIKAHKYNQRFELILTFASGLLNDGADERRIKLFWGALLGEPLDLIGLRHAQVLISCIEETGCNRSLPHFCEAINTVKKWIRYFVSNKHTNISHPLSVSLRRSPSLVNQSEILDVFKAFHKHIDPAMRTYVYLLIADLPIVKTHLDVIRLYLTALNDKNTEVRCGACFALSKMGEKAATTEVVKTLLDALEGANDFVRASACKALGTMSEKAAISDVLNSLKSALKNADPRVRSSACKALGDIGGKAATPEIINRLLSTLKDENYFVRTNASQAIGEIARKTSTNEIINTLVHALGSIDDLVKSTAFETLVKMGKKELNDEVINRFMSALRDPEPSIRKGMCEVLGIMGEKVGTIEVLNGIARALTDKDSEVRRQACVALGEIGEKAAIDQVINILVTTLTDTDLSVRDSAAKVLMKMGKKGKNIEVIKELVILLRNKDSEVRRQVCITLGWMAETATTDEVINSLVSAVMDNKNSIRNTVYERVCDIAEKEGLSEVVYGLSSALVDTDRLLRESARQAISIVNETREHLDVIDGLVSALSNQDSEVRWQACVVLGEMSKNVPTDLLINNLLSALADVEYFVRRAACEALGMMVEKVANIEVVKGIMSLLTDKDSGVRRQACVTLGKMGEEVRTDQVTIGLANALVDTHSFVRASACKALGKVGEKTASLEVINGLASALKDETVLVRREACVALGAIGRKAATDQVVNNLVRATMDVNQFVRDSACIALRMIRENITIIEAINKIEQVPEDEDSQVSVYGKRYFLRMAKSVEADRVGNILMSTFVQTEHFVGDSPCAILRKMSENVVANGVIYGRLSALVDTDMLMTDSAREAHGMVSQTGEHIDVINRLVSALSNQDSEVRRQACAALHWINDKLFMDPQIDRHVIDALVTVLHDVEYCVRSSACQTLGKMGEKAPTDQVVNSLLSALSDVHYWVRRSACEALGKMGEKAGSPGVINGLVCAMTDKDSVVRRCACEVLGKMGEKAANIDVINGLVRAVGDTDSDVKDQACAALGKINEKAGTSIVIHSLVSGLYSAEDSVRRSACEVLGKMGEKAGSPEVINGLVSAMTDKDSVVRRCACEALGKMGEKAGSPEVIDGLEQQHCSSSL</sequence>
<dbReference type="GO" id="GO:0030117">
    <property type="term" value="C:membrane coat"/>
    <property type="evidence" value="ECO:0007669"/>
    <property type="project" value="InterPro"/>
</dbReference>
<dbReference type="PROSITE" id="PS50077">
    <property type="entry name" value="HEAT_REPEAT"/>
    <property type="match status" value="1"/>
</dbReference>
<dbReference type="PANTHER" id="PTHR12697">
    <property type="entry name" value="PBS LYASE HEAT-LIKE PROTEIN"/>
    <property type="match status" value="1"/>
</dbReference>
<organism evidence="5 6">
    <name type="scientific">Adineta steineri</name>
    <dbReference type="NCBI Taxonomy" id="433720"/>
    <lineage>
        <taxon>Eukaryota</taxon>
        <taxon>Metazoa</taxon>
        <taxon>Spiralia</taxon>
        <taxon>Gnathifera</taxon>
        <taxon>Rotifera</taxon>
        <taxon>Eurotatoria</taxon>
        <taxon>Bdelloidea</taxon>
        <taxon>Adinetida</taxon>
        <taxon>Adinetidae</taxon>
        <taxon>Adineta</taxon>
    </lineage>
</organism>
<dbReference type="Pfam" id="PF05729">
    <property type="entry name" value="NACHT"/>
    <property type="match status" value="1"/>
</dbReference>
<feature type="domain" description="NACHT" evidence="4">
    <location>
        <begin position="236"/>
        <end position="362"/>
    </location>
</feature>